<feature type="chain" id="PRO_5029622077" description="Flavin-containing monooxygenase" evidence="8">
    <location>
        <begin position="23"/>
        <end position="441"/>
    </location>
</feature>
<feature type="signal peptide" evidence="8">
    <location>
        <begin position="1"/>
        <end position="22"/>
    </location>
</feature>
<dbReference type="SUPFAM" id="SSF51905">
    <property type="entry name" value="FAD/NAD(P)-binding domain"/>
    <property type="match status" value="2"/>
</dbReference>
<evidence type="ECO:0000256" key="5">
    <source>
        <dbReference type="ARBA" id="ARBA00023002"/>
    </source>
</evidence>
<dbReference type="EMBL" id="BJWL01000025">
    <property type="protein sequence ID" value="GFZ16510.1"/>
    <property type="molecule type" value="Genomic_DNA"/>
</dbReference>
<dbReference type="AlphaFoldDB" id="A0A7J0H0A5"/>
<name>A0A7J0H0A5_9ERIC</name>
<dbReference type="GO" id="GO:0050661">
    <property type="term" value="F:NADP binding"/>
    <property type="evidence" value="ECO:0007669"/>
    <property type="project" value="InterPro"/>
</dbReference>
<dbReference type="InterPro" id="IPR000960">
    <property type="entry name" value="Flavin_mOase"/>
</dbReference>
<keyword evidence="5 7" id="KW-0560">Oxidoreductase</keyword>
<keyword evidence="2 7" id="KW-0285">Flavoprotein</keyword>
<keyword evidence="4" id="KW-0521">NADP</keyword>
<dbReference type="InterPro" id="IPR020946">
    <property type="entry name" value="Flavin_mOase-like"/>
</dbReference>
<evidence type="ECO:0000256" key="2">
    <source>
        <dbReference type="ARBA" id="ARBA00022630"/>
    </source>
</evidence>
<dbReference type="InterPro" id="IPR036188">
    <property type="entry name" value="FAD/NAD-bd_sf"/>
</dbReference>
<dbReference type="GO" id="GO:0050660">
    <property type="term" value="F:flavin adenine dinucleotide binding"/>
    <property type="evidence" value="ECO:0007669"/>
    <property type="project" value="InterPro"/>
</dbReference>
<dbReference type="PIRSF" id="PIRSF000332">
    <property type="entry name" value="FMO"/>
    <property type="match status" value="1"/>
</dbReference>
<dbReference type="Proteomes" id="UP000585474">
    <property type="component" value="Unassembled WGS sequence"/>
</dbReference>
<evidence type="ECO:0000256" key="1">
    <source>
        <dbReference type="ARBA" id="ARBA00009183"/>
    </source>
</evidence>
<dbReference type="FunFam" id="3.50.50.60:FF:000099">
    <property type="entry name" value="Flavin-containing monooxygenase"/>
    <property type="match status" value="1"/>
</dbReference>
<evidence type="ECO:0000313" key="9">
    <source>
        <dbReference type="EMBL" id="GFZ16510.1"/>
    </source>
</evidence>
<evidence type="ECO:0000256" key="8">
    <source>
        <dbReference type="SAM" id="SignalP"/>
    </source>
</evidence>
<keyword evidence="3 7" id="KW-0274">FAD</keyword>
<keyword evidence="6 7" id="KW-0503">Monooxygenase</keyword>
<dbReference type="Gene3D" id="3.50.50.60">
    <property type="entry name" value="FAD/NAD(P)-binding domain"/>
    <property type="match status" value="2"/>
</dbReference>
<evidence type="ECO:0000313" key="10">
    <source>
        <dbReference type="Proteomes" id="UP000585474"/>
    </source>
</evidence>
<reference evidence="9 10" key="1">
    <citation type="submission" date="2019-07" db="EMBL/GenBank/DDBJ databases">
        <title>De Novo Assembly of kiwifruit Actinidia rufa.</title>
        <authorList>
            <person name="Sugita-Konishi S."/>
            <person name="Sato K."/>
            <person name="Mori E."/>
            <person name="Abe Y."/>
            <person name="Kisaki G."/>
            <person name="Hamano K."/>
            <person name="Suezawa K."/>
            <person name="Otani M."/>
            <person name="Fukuda T."/>
            <person name="Manabe T."/>
            <person name="Gomi K."/>
            <person name="Tabuchi M."/>
            <person name="Akimitsu K."/>
            <person name="Kataoka I."/>
        </authorList>
    </citation>
    <scope>NUCLEOTIDE SEQUENCE [LARGE SCALE GENOMIC DNA]</scope>
    <source>
        <strain evidence="10">cv. Fuchu</strain>
    </source>
</reference>
<keyword evidence="8" id="KW-0732">Signal</keyword>
<protein>
    <recommendedName>
        <fullName evidence="7">Flavin-containing monooxygenase</fullName>
        <ecNumber evidence="7">1.-.-.-</ecNumber>
    </recommendedName>
</protein>
<evidence type="ECO:0000256" key="6">
    <source>
        <dbReference type="ARBA" id="ARBA00023033"/>
    </source>
</evidence>
<accession>A0A7J0H0A5</accession>
<comment type="caution">
    <text evidence="9">The sequence shown here is derived from an EMBL/GenBank/DDBJ whole genome shotgun (WGS) entry which is preliminary data.</text>
</comment>
<organism evidence="9 10">
    <name type="scientific">Actinidia rufa</name>
    <dbReference type="NCBI Taxonomy" id="165716"/>
    <lineage>
        <taxon>Eukaryota</taxon>
        <taxon>Viridiplantae</taxon>
        <taxon>Streptophyta</taxon>
        <taxon>Embryophyta</taxon>
        <taxon>Tracheophyta</taxon>
        <taxon>Spermatophyta</taxon>
        <taxon>Magnoliopsida</taxon>
        <taxon>eudicotyledons</taxon>
        <taxon>Gunneridae</taxon>
        <taxon>Pentapetalae</taxon>
        <taxon>asterids</taxon>
        <taxon>Ericales</taxon>
        <taxon>Actinidiaceae</taxon>
        <taxon>Actinidia</taxon>
    </lineage>
</organism>
<dbReference type="EC" id="1.-.-.-" evidence="7"/>
<comment type="similarity">
    <text evidence="1 7">Belongs to the FMO family.</text>
</comment>
<dbReference type="InterPro" id="IPR050346">
    <property type="entry name" value="FMO-like"/>
</dbReference>
<evidence type="ECO:0000256" key="4">
    <source>
        <dbReference type="ARBA" id="ARBA00022857"/>
    </source>
</evidence>
<dbReference type="OrthoDB" id="66881at2759"/>
<gene>
    <name evidence="9" type="ORF">Acr_25g0009190</name>
</gene>
<sequence length="441" mass="49205">MSLRAALNVAVIGAGAAGLVAARELRREGHSVVVFERENRLGGTWVYDPKTESDPIGLDPSRTVAQSSLYASLRTNLPRETMGFRDYPFAASTRDPRRFPGHGEVLEYLNDFANEFGLTELVRLGTEVKRVGLEGGKWRVRSRCGGDFVDEIFDAAVVCNGHYSEPRIPEIPGIETWPGHQIHSRNYRIPEPFRGQVVVLIGSSSSAVDISRDIAGVAKEAHVASRSVTDGTIGKVPGYNNMWIHSMIERVCGDGTVVFQDGSAVCANVILHCTGYKYHFPFLDTNGTVTVDDNRVGPLYKHVFPPTLAPSISFVGLSLKVIPFPLFELQSKWIAGVLSGRIALPSSDEMMANVEVFYRTLDESGIPKRYTHQLADYQFEYNDWLASECGCPPSEEWRKQIYFATGKNRKVRPETYRDEWDDEHLVPRAYEDFAKYCSNGN</sequence>
<evidence type="ECO:0000256" key="7">
    <source>
        <dbReference type="RuleBase" id="RU361177"/>
    </source>
</evidence>
<dbReference type="PANTHER" id="PTHR23023">
    <property type="entry name" value="DIMETHYLANILINE MONOOXYGENASE"/>
    <property type="match status" value="1"/>
</dbReference>
<comment type="cofactor">
    <cofactor evidence="7">
        <name>FAD</name>
        <dbReference type="ChEBI" id="CHEBI:57692"/>
    </cofactor>
</comment>
<evidence type="ECO:0000256" key="3">
    <source>
        <dbReference type="ARBA" id="ARBA00022827"/>
    </source>
</evidence>
<proteinExistence type="inferred from homology"/>
<dbReference type="PRINTS" id="PR00370">
    <property type="entry name" value="FMOXYGENASE"/>
</dbReference>
<keyword evidence="10" id="KW-1185">Reference proteome</keyword>
<dbReference type="GO" id="GO:0004499">
    <property type="term" value="F:N,N-dimethylaniline monooxygenase activity"/>
    <property type="evidence" value="ECO:0007669"/>
    <property type="project" value="InterPro"/>
</dbReference>
<dbReference type="Pfam" id="PF00743">
    <property type="entry name" value="FMO-like"/>
    <property type="match status" value="2"/>
</dbReference>